<dbReference type="NCBIfam" id="TIGR02396">
    <property type="entry name" value="diverge_rpsU"/>
    <property type="match status" value="1"/>
</dbReference>
<proteinExistence type="inferred from homology"/>
<keyword evidence="3" id="KW-0831">Ubiquinone biosynthesis</keyword>
<evidence type="ECO:0000256" key="6">
    <source>
        <dbReference type="ARBA" id="ARBA00058104"/>
    </source>
</evidence>
<dbReference type="Pfam" id="PF08511">
    <property type="entry name" value="COQ9"/>
    <property type="match status" value="1"/>
</dbReference>
<evidence type="ECO:0000256" key="3">
    <source>
        <dbReference type="ARBA" id="ARBA00022688"/>
    </source>
</evidence>
<dbReference type="PANTHER" id="PTHR21427">
    <property type="entry name" value="UBIQUINONE BIOSYNTHESIS PROTEIN COQ9, MITOCHONDRIAL"/>
    <property type="match status" value="1"/>
</dbReference>
<dbReference type="EMBL" id="JAUYVI010000002">
    <property type="protein sequence ID" value="MDQ7247095.1"/>
    <property type="molecule type" value="Genomic_DNA"/>
</dbReference>
<evidence type="ECO:0000256" key="5">
    <source>
        <dbReference type="ARBA" id="ARBA00023121"/>
    </source>
</evidence>
<keyword evidence="4" id="KW-0809">Transit peptide</keyword>
<keyword evidence="9" id="KW-1185">Reference proteome</keyword>
<comment type="similarity">
    <text evidence="2">Belongs to the COQ9 family.</text>
</comment>
<sequence>MTERYDRDEDRVRLLEAALDHVAFDGWSETALRAAAEDTGIPLERALNAFPGGATELIAFHSETADRRMLEALEQEPLSEMKVREKAAKAIRLRLEANFRNREAIRTALTALMMPQNAALAARLLYKTVDAIWYAIGDRSTDFNFYTKRGLLAGVYSATLFYWLNDKSEGGQATWTFLDRRIAEVMKVPQLLGKLTQLTDRLPFPRRPFRKGFRAAARGR</sequence>
<protein>
    <submittedName>
        <fullName evidence="8">COQ9 family protein</fullName>
    </submittedName>
</protein>
<dbReference type="Gene3D" id="1.10.357.10">
    <property type="entry name" value="Tetracycline Repressor, domain 2"/>
    <property type="match status" value="1"/>
</dbReference>
<accession>A0ABU0YIV6</accession>
<comment type="caution">
    <text evidence="8">The sequence shown here is derived from an EMBL/GenBank/DDBJ whole genome shotgun (WGS) entry which is preliminary data.</text>
</comment>
<evidence type="ECO:0000313" key="8">
    <source>
        <dbReference type="EMBL" id="MDQ7247095.1"/>
    </source>
</evidence>
<evidence type="ECO:0000259" key="7">
    <source>
        <dbReference type="Pfam" id="PF08511"/>
    </source>
</evidence>
<comment type="function">
    <text evidence="6">Membrane-associated protein that warps the membrane surface to access and bind aromatic isoprenes with high specificity, including ubiquinone (CoQ) isoprene intermediates and presents them directly to COQ7, therefore facilitating the COQ7-mediated hydroxylase step. Participates in the biosynthesis of coenzyme Q, also named ubiquinone, an essential lipid-soluble electron transporter for aerobic cellular respiration.</text>
</comment>
<dbReference type="RefSeq" id="WP_379954501.1">
    <property type="nucleotide sequence ID" value="NZ_JAUYVI010000002.1"/>
</dbReference>
<keyword evidence="5" id="KW-0446">Lipid-binding</keyword>
<evidence type="ECO:0000256" key="2">
    <source>
        <dbReference type="ARBA" id="ARBA00010766"/>
    </source>
</evidence>
<evidence type="ECO:0000313" key="9">
    <source>
        <dbReference type="Proteomes" id="UP001230156"/>
    </source>
</evidence>
<feature type="domain" description="COQ9 C-terminal" evidence="7">
    <location>
        <begin position="119"/>
        <end position="188"/>
    </location>
</feature>
<dbReference type="InterPro" id="IPR013718">
    <property type="entry name" value="COQ9_C"/>
</dbReference>
<evidence type="ECO:0000256" key="1">
    <source>
        <dbReference type="ARBA" id="ARBA00004749"/>
    </source>
</evidence>
<gene>
    <name evidence="8" type="ORF">Q8A70_05440</name>
</gene>
<reference evidence="9" key="1">
    <citation type="submission" date="2023-08" db="EMBL/GenBank/DDBJ databases">
        <title>Rhodospirillaceae gen. nov., a novel taxon isolated from the Yangtze River Yuezi River estuary sludge.</title>
        <authorList>
            <person name="Ruan L."/>
        </authorList>
    </citation>
    <scope>NUCLEOTIDE SEQUENCE [LARGE SCALE GENOMIC DNA]</scope>
    <source>
        <strain evidence="9">R-7</strain>
    </source>
</reference>
<comment type="pathway">
    <text evidence="1">Cofactor biosynthesis; ubiquinone biosynthesis.</text>
</comment>
<evidence type="ECO:0000256" key="4">
    <source>
        <dbReference type="ARBA" id="ARBA00022946"/>
    </source>
</evidence>
<organism evidence="8 9">
    <name type="scientific">Dongia sedimenti</name>
    <dbReference type="NCBI Taxonomy" id="3064282"/>
    <lineage>
        <taxon>Bacteria</taxon>
        <taxon>Pseudomonadati</taxon>
        <taxon>Pseudomonadota</taxon>
        <taxon>Alphaproteobacteria</taxon>
        <taxon>Rhodospirillales</taxon>
        <taxon>Dongiaceae</taxon>
        <taxon>Dongia</taxon>
    </lineage>
</organism>
<name>A0ABU0YIV6_9PROT</name>
<dbReference type="Proteomes" id="UP001230156">
    <property type="component" value="Unassembled WGS sequence"/>
</dbReference>
<dbReference type="PANTHER" id="PTHR21427:SF19">
    <property type="entry name" value="UBIQUINONE BIOSYNTHESIS PROTEIN COQ9, MITOCHONDRIAL"/>
    <property type="match status" value="1"/>
</dbReference>
<dbReference type="InterPro" id="IPR012762">
    <property type="entry name" value="Ubiq_biosynth_COQ9"/>
</dbReference>